<dbReference type="AlphaFoldDB" id="A0A813GCR7"/>
<evidence type="ECO:0000313" key="1">
    <source>
        <dbReference type="EMBL" id="CAE8624622.1"/>
    </source>
</evidence>
<dbReference type="EMBL" id="CAJNNV010028441">
    <property type="protein sequence ID" value="CAE8624622.1"/>
    <property type="molecule type" value="Genomic_DNA"/>
</dbReference>
<comment type="caution">
    <text evidence="1">The sequence shown here is derived from an EMBL/GenBank/DDBJ whole genome shotgun (WGS) entry which is preliminary data.</text>
</comment>
<organism evidence="1 2">
    <name type="scientific">Polarella glacialis</name>
    <name type="common">Dinoflagellate</name>
    <dbReference type="NCBI Taxonomy" id="89957"/>
    <lineage>
        <taxon>Eukaryota</taxon>
        <taxon>Sar</taxon>
        <taxon>Alveolata</taxon>
        <taxon>Dinophyceae</taxon>
        <taxon>Suessiales</taxon>
        <taxon>Suessiaceae</taxon>
        <taxon>Polarella</taxon>
    </lineage>
</organism>
<evidence type="ECO:0008006" key="3">
    <source>
        <dbReference type="Google" id="ProtNLM"/>
    </source>
</evidence>
<feature type="non-terminal residue" evidence="1">
    <location>
        <position position="1"/>
    </location>
</feature>
<dbReference type="Proteomes" id="UP000654075">
    <property type="component" value="Unassembled WGS sequence"/>
</dbReference>
<reference evidence="1" key="1">
    <citation type="submission" date="2021-02" db="EMBL/GenBank/DDBJ databases">
        <authorList>
            <person name="Dougan E. K."/>
            <person name="Rhodes N."/>
            <person name="Thang M."/>
            <person name="Chan C."/>
        </authorList>
    </citation>
    <scope>NUCLEOTIDE SEQUENCE</scope>
</reference>
<gene>
    <name evidence="1" type="ORF">PGLA1383_LOCUS41732</name>
</gene>
<evidence type="ECO:0000313" key="2">
    <source>
        <dbReference type="Proteomes" id="UP000654075"/>
    </source>
</evidence>
<keyword evidence="2" id="KW-1185">Reference proteome</keyword>
<name>A0A813GCR7_POLGL</name>
<protein>
    <recommendedName>
        <fullName evidence="3">PARP-type domain-containing protein</fullName>
    </recommendedName>
</protein>
<sequence length="100" mass="11057">MMSSGQWEVDVPKAKKLVQCQECSQDISREQLRFRWWSGEADADRPFFHSNCACLVGDTSSYAPVSRGSLRKSSGLTRQMQEELDGILGGSASSSPPEDK</sequence>
<proteinExistence type="predicted"/>
<accession>A0A813GCR7</accession>